<dbReference type="EMBL" id="OZ034822">
    <property type="protein sequence ID" value="CAL1412827.1"/>
    <property type="molecule type" value="Genomic_DNA"/>
</dbReference>
<evidence type="ECO:0000313" key="1">
    <source>
        <dbReference type="EMBL" id="CAL1412827.1"/>
    </source>
</evidence>
<reference evidence="1 2" key="1">
    <citation type="submission" date="2024-04" db="EMBL/GenBank/DDBJ databases">
        <authorList>
            <person name="Fracassetti M."/>
        </authorList>
    </citation>
    <scope>NUCLEOTIDE SEQUENCE [LARGE SCALE GENOMIC DNA]</scope>
</reference>
<accession>A0AAV2GR64</accession>
<gene>
    <name evidence="1" type="ORF">LTRI10_LOCUS52093</name>
</gene>
<sequence length="100" mass="10881">MSSLDSHDQDDVLVRDVDGIDDLAVCVSLEDQQVTFLLRLPSPAPSLSHQIADFDSLPPKSSPLPSPPAVGQRLLSLLLLDYYSGDTGQNFEGQDWGIED</sequence>
<evidence type="ECO:0000313" key="2">
    <source>
        <dbReference type="Proteomes" id="UP001497516"/>
    </source>
</evidence>
<dbReference type="Proteomes" id="UP001497516">
    <property type="component" value="Chromosome 9"/>
</dbReference>
<protein>
    <submittedName>
        <fullName evidence="1">Uncharacterized protein</fullName>
    </submittedName>
</protein>
<keyword evidence="2" id="KW-1185">Reference proteome</keyword>
<organism evidence="1 2">
    <name type="scientific">Linum trigynum</name>
    <dbReference type="NCBI Taxonomy" id="586398"/>
    <lineage>
        <taxon>Eukaryota</taxon>
        <taxon>Viridiplantae</taxon>
        <taxon>Streptophyta</taxon>
        <taxon>Embryophyta</taxon>
        <taxon>Tracheophyta</taxon>
        <taxon>Spermatophyta</taxon>
        <taxon>Magnoliopsida</taxon>
        <taxon>eudicotyledons</taxon>
        <taxon>Gunneridae</taxon>
        <taxon>Pentapetalae</taxon>
        <taxon>rosids</taxon>
        <taxon>fabids</taxon>
        <taxon>Malpighiales</taxon>
        <taxon>Linaceae</taxon>
        <taxon>Linum</taxon>
    </lineage>
</organism>
<name>A0AAV2GR64_9ROSI</name>
<dbReference type="AlphaFoldDB" id="A0AAV2GR64"/>
<proteinExistence type="predicted"/>